<dbReference type="Proteomes" id="UP000198968">
    <property type="component" value="Unassembled WGS sequence"/>
</dbReference>
<protein>
    <submittedName>
        <fullName evidence="1">Uncharacterized protein</fullName>
    </submittedName>
</protein>
<dbReference type="AlphaFoldDB" id="A0A1I4XFE5"/>
<reference evidence="2" key="1">
    <citation type="submission" date="2016-10" db="EMBL/GenBank/DDBJ databases">
        <authorList>
            <person name="Varghese N."/>
            <person name="Submissions S."/>
        </authorList>
    </citation>
    <scope>NUCLEOTIDE SEQUENCE [LARGE SCALE GENOMIC DNA]</scope>
    <source>
        <strain evidence="2">OV426</strain>
    </source>
</reference>
<name>A0A1I4XFE5_9GAMM</name>
<dbReference type="EMBL" id="FOVG01000001">
    <property type="protein sequence ID" value="SFN24236.1"/>
    <property type="molecule type" value="Genomic_DNA"/>
</dbReference>
<organism evidence="1 2">
    <name type="scientific">Candidatus Pantoea varia</name>
    <dbReference type="NCBI Taxonomy" id="1881036"/>
    <lineage>
        <taxon>Bacteria</taxon>
        <taxon>Pseudomonadati</taxon>
        <taxon>Pseudomonadota</taxon>
        <taxon>Gammaproteobacteria</taxon>
        <taxon>Enterobacterales</taxon>
        <taxon>Erwiniaceae</taxon>
        <taxon>Pantoea</taxon>
    </lineage>
</organism>
<dbReference type="RefSeq" id="WP_090960043.1">
    <property type="nucleotide sequence ID" value="NZ_FOVG01000001.1"/>
</dbReference>
<dbReference type="OrthoDB" id="6539632at2"/>
<keyword evidence="2" id="KW-1185">Reference proteome</keyword>
<sequence>MLRDYLKIEAEDQLIEQRSVSLKNRGQEDVTEWIIVNRQGVKKGGVTLFDKLSTRRSWPVNYRIMQTDLQGKVIVDQLTDAL</sequence>
<proteinExistence type="predicted"/>
<evidence type="ECO:0000313" key="2">
    <source>
        <dbReference type="Proteomes" id="UP000198968"/>
    </source>
</evidence>
<evidence type="ECO:0000313" key="1">
    <source>
        <dbReference type="EMBL" id="SFN24236.1"/>
    </source>
</evidence>
<gene>
    <name evidence="1" type="ORF">SAMN05428971_0684</name>
</gene>
<accession>A0A1I4XFE5</accession>